<keyword evidence="11" id="KW-1185">Reference proteome</keyword>
<evidence type="ECO:0000313" key="11">
    <source>
        <dbReference type="Proteomes" id="UP000094020"/>
    </source>
</evidence>
<keyword evidence="5 8" id="KW-0010">Activator</keyword>
<reference evidence="9" key="1">
    <citation type="submission" date="2013-07" db="EMBL/GenBank/DDBJ databases">
        <title>The Genome Sequence of Cryptococcus pinus CBS10737.</title>
        <authorList>
            <consortium name="The Broad Institute Genome Sequencing Platform"/>
            <person name="Cuomo C."/>
            <person name="Litvintseva A."/>
            <person name="Chen Y."/>
            <person name="Heitman J."/>
            <person name="Sun S."/>
            <person name="Springer D."/>
            <person name="Dromer F."/>
            <person name="Young S.K."/>
            <person name="Zeng Q."/>
            <person name="Gargeya S."/>
            <person name="Fitzgerald M."/>
            <person name="Abouelleil A."/>
            <person name="Alvarado L."/>
            <person name="Berlin A.M."/>
            <person name="Chapman S.B."/>
            <person name="Dewar J."/>
            <person name="Goldberg J."/>
            <person name="Griggs A."/>
            <person name="Gujja S."/>
            <person name="Hansen M."/>
            <person name="Howarth C."/>
            <person name="Imamovic A."/>
            <person name="Larimer J."/>
            <person name="McCowan C."/>
            <person name="Murphy C."/>
            <person name="Pearson M."/>
            <person name="Priest M."/>
            <person name="Roberts A."/>
            <person name="Saif S."/>
            <person name="Shea T."/>
            <person name="Sykes S."/>
            <person name="Wortman J."/>
            <person name="Nusbaum C."/>
            <person name="Birren B."/>
        </authorList>
    </citation>
    <scope>NUCLEOTIDE SEQUENCE [LARGE SCALE GENOMIC DNA]</scope>
    <source>
        <strain evidence="9">CBS 10737</strain>
    </source>
</reference>
<dbReference type="OrthoDB" id="10253553at2759"/>
<comment type="similarity">
    <text evidence="2 8">Belongs to the Mediator complex subunit 7 family.</text>
</comment>
<reference evidence="10" key="2">
    <citation type="submission" date="2013-07" db="EMBL/GenBank/DDBJ databases">
        <authorList>
            <consortium name="The Broad Institute Genome Sequencing Platform"/>
            <person name="Cuomo C."/>
            <person name="Litvintseva A."/>
            <person name="Chen Y."/>
            <person name="Heitman J."/>
            <person name="Sun S."/>
            <person name="Springer D."/>
            <person name="Dromer F."/>
            <person name="Young S.K."/>
            <person name="Zeng Q."/>
            <person name="Gargeya S."/>
            <person name="Fitzgerald M."/>
            <person name="Abouelleil A."/>
            <person name="Alvarado L."/>
            <person name="Berlin A.M."/>
            <person name="Chapman S.B."/>
            <person name="Dewar J."/>
            <person name="Goldberg J."/>
            <person name="Griggs A."/>
            <person name="Gujja S."/>
            <person name="Hansen M."/>
            <person name="Howarth C."/>
            <person name="Imamovic A."/>
            <person name="Larimer J."/>
            <person name="McCowan C."/>
            <person name="Murphy C."/>
            <person name="Pearson M."/>
            <person name="Priest M."/>
            <person name="Roberts A."/>
            <person name="Saif S."/>
            <person name="Shea T."/>
            <person name="Sykes S."/>
            <person name="Wortman J."/>
            <person name="Nusbaum C."/>
            <person name="Birren B."/>
        </authorList>
    </citation>
    <scope>NUCLEOTIDE SEQUENCE</scope>
    <source>
        <strain evidence="10">CBS 10737</strain>
    </source>
</reference>
<gene>
    <name evidence="9" type="ORF">I206_07884</name>
    <name evidence="10" type="ORF">I206_100069</name>
</gene>
<dbReference type="GO" id="GO:0070847">
    <property type="term" value="C:core mediator complex"/>
    <property type="evidence" value="ECO:0007669"/>
    <property type="project" value="TreeGrafter"/>
</dbReference>
<dbReference type="Gene3D" id="6.10.140.1520">
    <property type="match status" value="1"/>
</dbReference>
<dbReference type="GeneID" id="30176253"/>
<dbReference type="SUPFAM" id="SSF140718">
    <property type="entry name" value="Mediator hinge subcomplex-like"/>
    <property type="match status" value="1"/>
</dbReference>
<comment type="subcellular location">
    <subcellularLocation>
        <location evidence="1 8">Nucleus</location>
    </subcellularLocation>
</comment>
<comment type="subunit">
    <text evidence="8">Component of the Mediator complex.</text>
</comment>
<dbReference type="STRING" id="1296096.A0A1B9HSF9"/>
<dbReference type="Proteomes" id="UP000094020">
    <property type="component" value="Chromosome 1"/>
</dbReference>
<evidence type="ECO:0000256" key="5">
    <source>
        <dbReference type="ARBA" id="ARBA00023159"/>
    </source>
</evidence>
<dbReference type="GO" id="GO:0016592">
    <property type="term" value="C:mediator complex"/>
    <property type="evidence" value="ECO:0007669"/>
    <property type="project" value="InterPro"/>
</dbReference>
<keyword evidence="4 8" id="KW-0805">Transcription regulation</keyword>
<proteinExistence type="inferred from homology"/>
<accession>A0A1B9HSF9</accession>
<sequence length="234" mass="26944">MSGHPTTEDALPITNTLFPPPPAYWQSYTEENIDRYESLSGKSLFEENKDTSEAENQDELDIDITEDEKTELEELKIRLDEPNAEWIEEDGRWMCFGNLFTTQPNIPTVESIGLPQMFQSNQQPQETLPTLLSSFLHTILLLLDVLTNSARTPNELMHAGWAHEGDQYIQHLSNLAATMMVTSNQLRQLQSESTLILIMEKEIEERRRQTQLLKSKCQEIAQNIKRLKSIKPNE</sequence>
<dbReference type="InterPro" id="IPR044888">
    <property type="entry name" value="Mediatior_Med7_sf"/>
</dbReference>
<dbReference type="GO" id="GO:0006357">
    <property type="term" value="P:regulation of transcription by RNA polymerase II"/>
    <property type="evidence" value="ECO:0007669"/>
    <property type="project" value="InterPro"/>
</dbReference>
<dbReference type="PANTHER" id="PTHR21428:SF11">
    <property type="entry name" value="MEDIATOR OF RNA POLYMERASE II TRANSCRIPTION SUBUNIT 7"/>
    <property type="match status" value="1"/>
</dbReference>
<dbReference type="InterPro" id="IPR037212">
    <property type="entry name" value="Med7/Med21-like"/>
</dbReference>
<dbReference type="InterPro" id="IPR009244">
    <property type="entry name" value="Mediatior_Med7"/>
</dbReference>
<evidence type="ECO:0000256" key="6">
    <source>
        <dbReference type="ARBA" id="ARBA00023163"/>
    </source>
</evidence>
<organism evidence="9">
    <name type="scientific">Kwoniella pini CBS 10737</name>
    <dbReference type="NCBI Taxonomy" id="1296096"/>
    <lineage>
        <taxon>Eukaryota</taxon>
        <taxon>Fungi</taxon>
        <taxon>Dikarya</taxon>
        <taxon>Basidiomycota</taxon>
        <taxon>Agaricomycotina</taxon>
        <taxon>Tremellomycetes</taxon>
        <taxon>Tremellales</taxon>
        <taxon>Cryptococcaceae</taxon>
        <taxon>Kwoniella</taxon>
    </lineage>
</organism>
<dbReference type="KEGG" id="kpin:30176253"/>
<evidence type="ECO:0000256" key="4">
    <source>
        <dbReference type="ARBA" id="ARBA00023015"/>
    </source>
</evidence>
<reference evidence="10" key="4">
    <citation type="submission" date="2024-02" db="EMBL/GenBank/DDBJ databases">
        <title>Comparative genomics of Cryptococcus and Kwoniella reveals pathogenesis evolution and contrasting modes of karyotype evolution via chromosome fusion or intercentromeric recombination.</title>
        <authorList>
            <person name="Coelho M.A."/>
            <person name="David-Palma M."/>
            <person name="Shea T."/>
            <person name="Bowers K."/>
            <person name="McGinley-Smith S."/>
            <person name="Mohammad A.W."/>
            <person name="Gnirke A."/>
            <person name="Yurkov A.M."/>
            <person name="Nowrousian M."/>
            <person name="Sun S."/>
            <person name="Cuomo C.A."/>
            <person name="Heitman J."/>
        </authorList>
    </citation>
    <scope>NUCLEOTIDE SEQUENCE</scope>
    <source>
        <strain evidence="10">CBS 10737</strain>
    </source>
</reference>
<evidence type="ECO:0000256" key="7">
    <source>
        <dbReference type="ARBA" id="ARBA00023242"/>
    </source>
</evidence>
<dbReference type="RefSeq" id="XP_019007432.1">
    <property type="nucleotide sequence ID" value="XM_019159568.1"/>
</dbReference>
<evidence type="ECO:0000256" key="1">
    <source>
        <dbReference type="ARBA" id="ARBA00004123"/>
    </source>
</evidence>
<dbReference type="AlphaFoldDB" id="A0A1B9HSF9"/>
<keyword evidence="7 8" id="KW-0539">Nucleus</keyword>
<dbReference type="PANTHER" id="PTHR21428">
    <property type="entry name" value="MEDIATOR OF RNA POLYMERASE II TRANSCRIPTION SUBUNIT 7"/>
    <property type="match status" value="1"/>
</dbReference>
<evidence type="ECO:0000256" key="8">
    <source>
        <dbReference type="RuleBase" id="RU364060"/>
    </source>
</evidence>
<dbReference type="GO" id="GO:0003712">
    <property type="term" value="F:transcription coregulator activity"/>
    <property type="evidence" value="ECO:0007669"/>
    <property type="project" value="InterPro"/>
</dbReference>
<evidence type="ECO:0000256" key="2">
    <source>
        <dbReference type="ARBA" id="ARBA00009994"/>
    </source>
</evidence>
<comment type="function">
    <text evidence="8">Component of the Mediator complex, a coactivator involved in the regulated transcription of nearly all RNA polymerase II-dependent genes. Mediator functions as a bridge to convey information from gene-specific regulatory proteins to the basal RNA polymerase II transcription machinery.</text>
</comment>
<reference evidence="9" key="3">
    <citation type="submission" date="2016-07" db="EMBL/GenBank/DDBJ databases">
        <title>Evolution of pathogenesis and genome organization in the Tremellales.</title>
        <authorList>
            <person name="Cuomo C."/>
            <person name="Litvintseva A."/>
            <person name="Heitman J."/>
            <person name="Chen Y."/>
            <person name="Sun S."/>
            <person name="Springer D."/>
            <person name="Dromer F."/>
            <person name="Young S."/>
            <person name="Zeng Q."/>
            <person name="Chapman S."/>
            <person name="Gujja S."/>
            <person name="Saif S."/>
            <person name="Birren B."/>
        </authorList>
    </citation>
    <scope>NUCLEOTIDE SEQUENCE</scope>
    <source>
        <strain evidence="9">CBS 10737</strain>
    </source>
</reference>
<keyword evidence="6 8" id="KW-0804">Transcription</keyword>
<name>A0A1B9HSF9_9TREE</name>
<evidence type="ECO:0000313" key="10">
    <source>
        <dbReference type="EMBL" id="WWC66168.1"/>
    </source>
</evidence>
<protein>
    <recommendedName>
        <fullName evidence="3 8">Mediator of RNA polymerase II transcription subunit 7</fullName>
    </recommendedName>
</protein>
<dbReference type="EMBL" id="CP144519">
    <property type="protein sequence ID" value="WWC66168.1"/>
    <property type="molecule type" value="Genomic_DNA"/>
</dbReference>
<evidence type="ECO:0000256" key="3">
    <source>
        <dbReference type="ARBA" id="ARBA00020631"/>
    </source>
</evidence>
<dbReference type="Gene3D" id="6.10.140.200">
    <property type="match status" value="1"/>
</dbReference>
<dbReference type="EMBL" id="KV700119">
    <property type="protein sequence ID" value="OCF46213.1"/>
    <property type="molecule type" value="Genomic_DNA"/>
</dbReference>
<evidence type="ECO:0000313" key="9">
    <source>
        <dbReference type="EMBL" id="OCF46213.1"/>
    </source>
</evidence>
<dbReference type="Pfam" id="PF05983">
    <property type="entry name" value="Med7"/>
    <property type="match status" value="1"/>
</dbReference>